<dbReference type="eggNOG" id="COG5184">
    <property type="taxonomic scope" value="Bacteria"/>
</dbReference>
<dbReference type="GO" id="GO:0005737">
    <property type="term" value="C:cytoplasm"/>
    <property type="evidence" value="ECO:0007669"/>
    <property type="project" value="TreeGrafter"/>
</dbReference>
<dbReference type="SUPFAM" id="SSF50985">
    <property type="entry name" value="RCC1/BLIP-II"/>
    <property type="match status" value="2"/>
</dbReference>
<comment type="caution">
    <text evidence="6">The sequence shown here is derived from an EMBL/GenBank/DDBJ whole genome shotgun (WGS) entry which is preliminary data.</text>
</comment>
<dbReference type="Pfam" id="PF13540">
    <property type="entry name" value="RCC1_2"/>
    <property type="match status" value="1"/>
</dbReference>
<keyword evidence="1" id="KW-0344">Guanine-nucleotide releasing factor</keyword>
<keyword evidence="7" id="KW-1185">Reference proteome</keyword>
<dbReference type="Pfam" id="PF25390">
    <property type="entry name" value="WD40_RLD"/>
    <property type="match status" value="1"/>
</dbReference>
<evidence type="ECO:0000259" key="5">
    <source>
        <dbReference type="Pfam" id="PF25390"/>
    </source>
</evidence>
<feature type="signal peptide" evidence="4">
    <location>
        <begin position="1"/>
        <end position="17"/>
    </location>
</feature>
<keyword evidence="2" id="KW-0677">Repeat</keyword>
<name>A6FXK1_9BACT</name>
<keyword evidence="4" id="KW-0732">Signal</keyword>
<evidence type="ECO:0000256" key="1">
    <source>
        <dbReference type="ARBA" id="ARBA00022658"/>
    </source>
</evidence>
<dbReference type="EMBL" id="ABCS01000002">
    <property type="protein sequence ID" value="EDM81589.1"/>
    <property type="molecule type" value="Genomic_DNA"/>
</dbReference>
<feature type="domain" description="RCC1-like" evidence="5">
    <location>
        <begin position="199"/>
        <end position="515"/>
    </location>
</feature>
<dbReference type="PROSITE" id="PS51257">
    <property type="entry name" value="PROKAR_LIPOPROTEIN"/>
    <property type="match status" value="1"/>
</dbReference>
<reference evidence="6 7" key="1">
    <citation type="submission" date="2007-06" db="EMBL/GenBank/DDBJ databases">
        <authorList>
            <person name="Shimkets L."/>
            <person name="Ferriera S."/>
            <person name="Johnson J."/>
            <person name="Kravitz S."/>
            <person name="Beeson K."/>
            <person name="Sutton G."/>
            <person name="Rogers Y.-H."/>
            <person name="Friedman R."/>
            <person name="Frazier M."/>
            <person name="Venter J.C."/>
        </authorList>
    </citation>
    <scope>NUCLEOTIDE SEQUENCE [LARGE SCALE GENOMIC DNA]</scope>
    <source>
        <strain evidence="6 7">SIR-1</strain>
    </source>
</reference>
<protein>
    <submittedName>
        <fullName evidence="6">Regulator of chromosome condensation, RCC1</fullName>
    </submittedName>
</protein>
<dbReference type="InterPro" id="IPR051553">
    <property type="entry name" value="Ran_GTPase-activating"/>
</dbReference>
<dbReference type="OrthoDB" id="9758365at2"/>
<dbReference type="RefSeq" id="WP_006969200.1">
    <property type="nucleotide sequence ID" value="NZ_ABCS01000002.1"/>
</dbReference>
<dbReference type="GO" id="GO:0005085">
    <property type="term" value="F:guanyl-nucleotide exchange factor activity"/>
    <property type="evidence" value="ECO:0007669"/>
    <property type="project" value="TreeGrafter"/>
</dbReference>
<dbReference type="PROSITE" id="PS50012">
    <property type="entry name" value="RCC1_3"/>
    <property type="match status" value="6"/>
</dbReference>
<dbReference type="InterPro" id="IPR000408">
    <property type="entry name" value="Reg_chr_condens"/>
</dbReference>
<dbReference type="InterPro" id="IPR058923">
    <property type="entry name" value="RCC1-like_dom"/>
</dbReference>
<dbReference type="Gene3D" id="2.130.10.30">
    <property type="entry name" value="Regulator of chromosome condensation 1/beta-lactamase-inhibitor protein II"/>
    <property type="match status" value="2"/>
</dbReference>
<feature type="compositionally biased region" description="Low complexity" evidence="3">
    <location>
        <begin position="74"/>
        <end position="135"/>
    </location>
</feature>
<organism evidence="6 7">
    <name type="scientific">Plesiocystis pacifica SIR-1</name>
    <dbReference type="NCBI Taxonomy" id="391625"/>
    <lineage>
        <taxon>Bacteria</taxon>
        <taxon>Pseudomonadati</taxon>
        <taxon>Myxococcota</taxon>
        <taxon>Polyangia</taxon>
        <taxon>Nannocystales</taxon>
        <taxon>Nannocystaceae</taxon>
        <taxon>Plesiocystis</taxon>
    </lineage>
</organism>
<dbReference type="PANTHER" id="PTHR45982:SF1">
    <property type="entry name" value="REGULATOR OF CHROMOSOME CONDENSATION"/>
    <property type="match status" value="1"/>
</dbReference>
<evidence type="ECO:0000313" key="7">
    <source>
        <dbReference type="Proteomes" id="UP000005801"/>
    </source>
</evidence>
<dbReference type="AlphaFoldDB" id="A6FXK1"/>
<evidence type="ECO:0000313" key="6">
    <source>
        <dbReference type="EMBL" id="EDM81589.1"/>
    </source>
</evidence>
<dbReference type="InterPro" id="IPR009091">
    <property type="entry name" value="RCC1/BLIP-II"/>
</dbReference>
<feature type="chain" id="PRO_5002694862" evidence="4">
    <location>
        <begin position="18"/>
        <end position="533"/>
    </location>
</feature>
<dbReference type="STRING" id="391625.PPSIR1_21769"/>
<proteinExistence type="predicted"/>
<dbReference type="PANTHER" id="PTHR45982">
    <property type="entry name" value="REGULATOR OF CHROMOSOME CONDENSATION"/>
    <property type="match status" value="1"/>
</dbReference>
<evidence type="ECO:0000256" key="3">
    <source>
        <dbReference type="SAM" id="MobiDB-lite"/>
    </source>
</evidence>
<accession>A6FXK1</accession>
<feature type="region of interest" description="Disordered" evidence="3">
    <location>
        <begin position="69"/>
        <end position="145"/>
    </location>
</feature>
<dbReference type="Proteomes" id="UP000005801">
    <property type="component" value="Unassembled WGS sequence"/>
</dbReference>
<evidence type="ECO:0000256" key="2">
    <source>
        <dbReference type="ARBA" id="ARBA00022737"/>
    </source>
</evidence>
<sequence length="533" mass="52266">MKRSLWLLSLAFGLGLAASCGDSGGDGADGTDEAEGECVVGSAGCPCTPGGGCDPGLECWMDLCIPEGTGGETTTGDGDTTTGDGDTTTTGDTTTGDGDTTTGDGDTTTTTGDGDTTTTGDGDTTTGDGDDTTTTTGGGTPDEVVEVSSGRFHTCARMGDGAVRCWGQGSNGATGYASTDSIGDNEPASAAGEVDIGGDAIDIDAGYTHTCAVLEGGDVVCWGANGSGQLGYGNTDTIGDNETPASAGTVDLGGPAISVGAGNEYTCAVLEGGAVRCWGLGTLGRLGYANTDTIGDDESPASAGDVDVGGNALTFSAGFDHGCAMLEGGGVRCWGRGEDGRLGYANQDNIGDDETPASAGDVDVGGSAQVVSVGAFHSCALLQGGDVRCWGNAGFGKLGYANANDIGDNEAPASAGPVNLGGDAVHLDLGGQHTCAVLQGGGARCWGIGSNGRLGYANTQVVGDNETPADVGDIVVGADVFQISGGYEHTCAVTTMGTVRCWGKGASGRLGYGEITDVGDGENPAVKGDVPLL</sequence>
<gene>
    <name evidence="6" type="ORF">PPSIR1_21769</name>
</gene>
<evidence type="ECO:0000256" key="4">
    <source>
        <dbReference type="SAM" id="SignalP"/>
    </source>
</evidence>
<dbReference type="PRINTS" id="PR00633">
    <property type="entry name" value="RCCNDNSATION"/>
</dbReference>